<accession>A0AAV2YME8</accession>
<reference evidence="2" key="2">
    <citation type="journal article" date="2023" name="Microbiol Resour">
        <title>Decontamination and Annotation of the Draft Genome Sequence of the Oomycete Lagenidium giganteum ARSEF 373.</title>
        <authorList>
            <person name="Morgan W.R."/>
            <person name="Tartar A."/>
        </authorList>
    </citation>
    <scope>NUCLEOTIDE SEQUENCE</scope>
    <source>
        <strain evidence="2">ARSEF 373</strain>
    </source>
</reference>
<dbReference type="Proteomes" id="UP001146120">
    <property type="component" value="Unassembled WGS sequence"/>
</dbReference>
<evidence type="ECO:0000313" key="3">
    <source>
        <dbReference type="Proteomes" id="UP001146120"/>
    </source>
</evidence>
<protein>
    <submittedName>
        <fullName evidence="2">Uncharacterized protein</fullName>
    </submittedName>
</protein>
<feature type="compositionally biased region" description="Low complexity" evidence="1">
    <location>
        <begin position="61"/>
        <end position="81"/>
    </location>
</feature>
<dbReference type="InterPro" id="IPR036318">
    <property type="entry name" value="FAD-bd_PCMH-like_sf"/>
</dbReference>
<evidence type="ECO:0000313" key="2">
    <source>
        <dbReference type="EMBL" id="DAZ95140.1"/>
    </source>
</evidence>
<organism evidence="2 3">
    <name type="scientific">Lagenidium giganteum</name>
    <dbReference type="NCBI Taxonomy" id="4803"/>
    <lineage>
        <taxon>Eukaryota</taxon>
        <taxon>Sar</taxon>
        <taxon>Stramenopiles</taxon>
        <taxon>Oomycota</taxon>
        <taxon>Peronosporomycetes</taxon>
        <taxon>Pythiales</taxon>
        <taxon>Pythiaceae</taxon>
    </lineage>
</organism>
<sequence>MQADGHSFSSLALGLGVDNVLRFEVVLADGTITTASACNNPDLFWALSEVAEAEPLPSSRPSPTNCTSNRSSPTSTSLSCCARRHLQHPS</sequence>
<gene>
    <name evidence="2" type="ORF">N0F65_009849</name>
</gene>
<keyword evidence="3" id="KW-1185">Reference proteome</keyword>
<dbReference type="GO" id="GO:0050660">
    <property type="term" value="F:flavin adenine dinucleotide binding"/>
    <property type="evidence" value="ECO:0007669"/>
    <property type="project" value="InterPro"/>
</dbReference>
<dbReference type="InterPro" id="IPR016169">
    <property type="entry name" value="FAD-bd_PCMH_sub2"/>
</dbReference>
<proteinExistence type="predicted"/>
<evidence type="ECO:0000256" key="1">
    <source>
        <dbReference type="SAM" id="MobiDB-lite"/>
    </source>
</evidence>
<dbReference type="Gene3D" id="3.30.465.10">
    <property type="match status" value="1"/>
</dbReference>
<dbReference type="SUPFAM" id="SSF56176">
    <property type="entry name" value="FAD-binding/transporter-associated domain-like"/>
    <property type="match status" value="1"/>
</dbReference>
<comment type="caution">
    <text evidence="2">The sequence shown here is derived from an EMBL/GenBank/DDBJ whole genome shotgun (WGS) entry which is preliminary data.</text>
</comment>
<name>A0AAV2YME8_9STRA</name>
<feature type="region of interest" description="Disordered" evidence="1">
    <location>
        <begin position="54"/>
        <end position="90"/>
    </location>
</feature>
<reference evidence="2" key="1">
    <citation type="submission" date="2022-11" db="EMBL/GenBank/DDBJ databases">
        <authorList>
            <person name="Morgan W.R."/>
            <person name="Tartar A."/>
        </authorList>
    </citation>
    <scope>NUCLEOTIDE SEQUENCE</scope>
    <source>
        <strain evidence="2">ARSEF 373</strain>
    </source>
</reference>
<dbReference type="AlphaFoldDB" id="A0AAV2YME8"/>
<dbReference type="EMBL" id="DAKRPA010000216">
    <property type="protein sequence ID" value="DAZ95140.1"/>
    <property type="molecule type" value="Genomic_DNA"/>
</dbReference>